<dbReference type="InterPro" id="IPR023665">
    <property type="entry name" value="ApgAM_prokaryotes"/>
</dbReference>
<evidence type="ECO:0000256" key="1">
    <source>
        <dbReference type="ARBA" id="ARBA00000370"/>
    </source>
</evidence>
<comment type="caution">
    <text evidence="8">The sequence shown here is derived from an EMBL/GenBank/DDBJ whole genome shotgun (WGS) entry which is preliminary data.</text>
</comment>
<organism evidence="8 9">
    <name type="scientific">Bacteroides finegoldii CL09T03C10</name>
    <dbReference type="NCBI Taxonomy" id="997888"/>
    <lineage>
        <taxon>Bacteria</taxon>
        <taxon>Pseudomonadati</taxon>
        <taxon>Bacteroidota</taxon>
        <taxon>Bacteroidia</taxon>
        <taxon>Bacteroidales</taxon>
        <taxon>Bacteroidaceae</taxon>
        <taxon>Bacteroides</taxon>
    </lineage>
</organism>
<proteinExistence type="inferred from homology"/>
<dbReference type="Pfam" id="PF01676">
    <property type="entry name" value="Metalloenzyme"/>
    <property type="match status" value="1"/>
</dbReference>
<sequence>MESVHVHPVSFHSQLSTLNSQLIKMKHIIILGDGMADWPVKSLGNKTLLQYAKTPYMDKLARMGRNGRLITVAEGFHPGSEVANMSVLGYDLPKVYEGRGPLEAASIGVDLQPGEIAMRCNLICVEGEILKNHSSGHISTEEADVLIKYLQENLGDDRVRFHTGVQYRHLLVIKGGNKELDCTPPHDVPLKPFRPLMVKPLVSEAQETADLINALILKSQELLKNHPLNLKRIAEGKDPANSIWPWSPGYRPQMPTFSETFPQVKKGAVISAVDLINGIGYYAGLRRIAVEGATGLYNTNYENKVAAALEALKTDDFVYLHIEASDEAGHEGDIDLKLLTIENLDKRAVGPIYEAVKDWDEPVAIAVLPDHPTPCELRTHTSEPVPFFIWYPGIEPDEVQTFDEVAACNGSYGLLKEDEFIKAFMNFTLTTDYTD</sequence>
<feature type="domain" description="Metalloenzyme" evidence="7">
    <location>
        <begin position="25"/>
        <end position="396"/>
    </location>
</feature>
<reference evidence="8 9" key="1">
    <citation type="submission" date="2012-02" db="EMBL/GenBank/DDBJ databases">
        <title>The Genome Sequence of Bacteroides finegoldii CL09T03C10.</title>
        <authorList>
            <consortium name="The Broad Institute Genome Sequencing Platform"/>
            <person name="Earl A."/>
            <person name="Ward D."/>
            <person name="Feldgarden M."/>
            <person name="Gevers D."/>
            <person name="Zitomersky N.L."/>
            <person name="Coyne M.J."/>
            <person name="Comstock L.E."/>
            <person name="Young S.K."/>
            <person name="Zeng Q."/>
            <person name="Gargeya S."/>
            <person name="Fitzgerald M."/>
            <person name="Haas B."/>
            <person name="Abouelleil A."/>
            <person name="Alvarado L."/>
            <person name="Arachchi H.M."/>
            <person name="Berlin A."/>
            <person name="Chapman S.B."/>
            <person name="Gearin G."/>
            <person name="Goldberg J."/>
            <person name="Griggs A."/>
            <person name="Gujja S."/>
            <person name="Hansen M."/>
            <person name="Heiman D."/>
            <person name="Howarth C."/>
            <person name="Larimer J."/>
            <person name="Lui A."/>
            <person name="MacDonald P.J.P."/>
            <person name="McCowen C."/>
            <person name="Montmayeur A."/>
            <person name="Murphy C."/>
            <person name="Neiman D."/>
            <person name="Pearson M."/>
            <person name="Priest M."/>
            <person name="Roberts A."/>
            <person name="Saif S."/>
            <person name="Shea T."/>
            <person name="Sisk P."/>
            <person name="Stolte C."/>
            <person name="Sykes S."/>
            <person name="Wortman J."/>
            <person name="Nusbaum C."/>
            <person name="Birren B."/>
        </authorList>
    </citation>
    <scope>NUCLEOTIDE SEQUENCE [LARGE SCALE GENOMIC DNA]</scope>
    <source>
        <strain evidence="8 9">CL09T03C10</strain>
    </source>
</reference>
<keyword evidence="6" id="KW-0413">Isomerase</keyword>
<dbReference type="GO" id="GO:0016301">
    <property type="term" value="F:kinase activity"/>
    <property type="evidence" value="ECO:0007669"/>
    <property type="project" value="UniProtKB-KW"/>
</dbReference>
<dbReference type="GO" id="GO:0004619">
    <property type="term" value="F:phosphoglycerate mutase activity"/>
    <property type="evidence" value="ECO:0007669"/>
    <property type="project" value="UniProtKB-EC"/>
</dbReference>
<dbReference type="Pfam" id="PF10143">
    <property type="entry name" value="PhosphMutase"/>
    <property type="match status" value="1"/>
</dbReference>
<dbReference type="Gene3D" id="3.40.720.10">
    <property type="entry name" value="Alkaline Phosphatase, subunit A"/>
    <property type="match status" value="1"/>
</dbReference>
<dbReference type="CDD" id="cd16011">
    <property type="entry name" value="iPGM_like"/>
    <property type="match status" value="1"/>
</dbReference>
<dbReference type="HOGENOM" id="CLU_034906_2_0_10"/>
<evidence type="ECO:0000256" key="5">
    <source>
        <dbReference type="ARBA" id="ARBA00023152"/>
    </source>
</evidence>
<comment type="catalytic activity">
    <reaction evidence="1">
        <text>(2R)-2-phosphoglycerate = (2R)-3-phosphoglycerate</text>
        <dbReference type="Rhea" id="RHEA:15901"/>
        <dbReference type="ChEBI" id="CHEBI:58272"/>
        <dbReference type="ChEBI" id="CHEBI:58289"/>
        <dbReference type="EC" id="5.4.2.12"/>
    </reaction>
</comment>
<dbReference type="Proteomes" id="UP000007995">
    <property type="component" value="Unassembled WGS sequence"/>
</dbReference>
<evidence type="ECO:0000313" key="8">
    <source>
        <dbReference type="EMBL" id="EKJ89294.1"/>
    </source>
</evidence>
<dbReference type="NCBIfam" id="NF003242">
    <property type="entry name" value="PRK04200.1"/>
    <property type="match status" value="1"/>
</dbReference>
<dbReference type="GO" id="GO:0046872">
    <property type="term" value="F:metal ion binding"/>
    <property type="evidence" value="ECO:0007669"/>
    <property type="project" value="InterPro"/>
</dbReference>
<accession>K5C9B3</accession>
<dbReference type="EMBL" id="AGXW01000014">
    <property type="protein sequence ID" value="EKJ89294.1"/>
    <property type="molecule type" value="Genomic_DNA"/>
</dbReference>
<keyword evidence="5" id="KW-0324">Glycolysis</keyword>
<comment type="similarity">
    <text evidence="4">Belongs to the BPG-independent phosphoglycerate mutase family. A-PGAM subfamily.</text>
</comment>
<dbReference type="NCBIfam" id="TIGR00306">
    <property type="entry name" value="apgM"/>
    <property type="match status" value="1"/>
</dbReference>
<evidence type="ECO:0000256" key="3">
    <source>
        <dbReference type="ARBA" id="ARBA00004921"/>
    </source>
</evidence>
<keyword evidence="8" id="KW-0808">Transferase</keyword>
<name>K5C9B3_9BACE</name>
<dbReference type="InterPro" id="IPR017850">
    <property type="entry name" value="Alkaline_phosphatase_core_sf"/>
</dbReference>
<dbReference type="PANTHER" id="PTHR31209:SF4">
    <property type="entry name" value="2,3-BISPHOSPHOGLYCERATE-INDEPENDENT PHOSPHOGLYCERATE MUTASE"/>
    <property type="match status" value="1"/>
</dbReference>
<gene>
    <name evidence="8" type="ORF">HMPREF1057_04047</name>
</gene>
<evidence type="ECO:0000313" key="9">
    <source>
        <dbReference type="Proteomes" id="UP000007995"/>
    </source>
</evidence>
<protein>
    <submittedName>
        <fullName evidence="8">Putative homoserine kinase</fullName>
    </submittedName>
</protein>
<dbReference type="NCBIfam" id="TIGR02535">
    <property type="entry name" value="hyp_Hser_kinase"/>
    <property type="match status" value="1"/>
</dbReference>
<dbReference type="InterPro" id="IPR042253">
    <property type="entry name" value="Pglycerate_mutase_ApgM_sf"/>
</dbReference>
<dbReference type="GO" id="GO:0006096">
    <property type="term" value="P:glycolytic process"/>
    <property type="evidence" value="ECO:0007669"/>
    <property type="project" value="UniProtKB-KW"/>
</dbReference>
<dbReference type="PIRSF" id="PIRSF006392">
    <property type="entry name" value="IPGAM_arch"/>
    <property type="match status" value="1"/>
</dbReference>
<evidence type="ECO:0000256" key="4">
    <source>
        <dbReference type="ARBA" id="ARBA00005524"/>
    </source>
</evidence>
<dbReference type="Gene3D" id="3.30.70.2130">
    <property type="entry name" value="Metalloenzyme domain"/>
    <property type="match status" value="1"/>
</dbReference>
<comment type="pathway">
    <text evidence="3">Carbohydrate degradation.</text>
</comment>
<dbReference type="InterPro" id="IPR004456">
    <property type="entry name" value="Pglycerate_mutase_ApgM"/>
</dbReference>
<keyword evidence="8" id="KW-0418">Kinase</keyword>
<dbReference type="InterPro" id="IPR006124">
    <property type="entry name" value="Metalloenzyme"/>
</dbReference>
<evidence type="ECO:0000256" key="2">
    <source>
        <dbReference type="ARBA" id="ARBA00002315"/>
    </source>
</evidence>
<evidence type="ECO:0000256" key="6">
    <source>
        <dbReference type="ARBA" id="ARBA00023235"/>
    </source>
</evidence>
<evidence type="ECO:0000259" key="7">
    <source>
        <dbReference type="Pfam" id="PF01676"/>
    </source>
</evidence>
<dbReference type="PANTHER" id="PTHR31209">
    <property type="entry name" value="COFACTOR-INDEPENDENT PHOSPHOGLYCERATE MUTASE"/>
    <property type="match status" value="1"/>
</dbReference>
<comment type="function">
    <text evidence="2">Catalyzes the interconversion of 2-phosphoglycerate and 3-phosphoglycerate.</text>
</comment>
<dbReference type="SUPFAM" id="SSF53649">
    <property type="entry name" value="Alkaline phosphatase-like"/>
    <property type="match status" value="1"/>
</dbReference>
<dbReference type="AlphaFoldDB" id="K5C9B3"/>